<evidence type="ECO:0000256" key="11">
    <source>
        <dbReference type="RuleBase" id="RU003357"/>
    </source>
</evidence>
<dbReference type="InterPro" id="IPR000531">
    <property type="entry name" value="Beta-barrel_TonB"/>
</dbReference>
<dbReference type="NCBIfam" id="TIGR01778">
    <property type="entry name" value="TonB-copper"/>
    <property type="match status" value="1"/>
</dbReference>
<dbReference type="EMBL" id="CP003915">
    <property type="protein sequence ID" value="AHG65448.1"/>
    <property type="molecule type" value="Genomic_DNA"/>
</dbReference>
<dbReference type="RefSeq" id="WP_025374131.1">
    <property type="nucleotide sequence ID" value="NZ_CP003915.1"/>
</dbReference>
<evidence type="ECO:0000313" key="15">
    <source>
        <dbReference type="EMBL" id="AHG65448.1"/>
    </source>
</evidence>
<dbReference type="SUPFAM" id="SSF56935">
    <property type="entry name" value="Porins"/>
    <property type="match status" value="1"/>
</dbReference>
<comment type="subcellular location">
    <subcellularLocation>
        <location evidence="1 10">Cell outer membrane</location>
        <topology evidence="1 10">Multi-pass membrane protein</topology>
    </subcellularLocation>
</comment>
<keyword evidence="8 15" id="KW-0675">Receptor</keyword>
<evidence type="ECO:0000256" key="8">
    <source>
        <dbReference type="ARBA" id="ARBA00023170"/>
    </source>
</evidence>
<dbReference type="Gene3D" id="2.170.130.10">
    <property type="entry name" value="TonB-dependent receptor, plug domain"/>
    <property type="match status" value="1"/>
</dbReference>
<gene>
    <name evidence="15" type="ORF">MIM_c33870</name>
</gene>
<keyword evidence="6 11" id="KW-0798">TonB box</keyword>
<proteinExistence type="inferred from homology"/>
<keyword evidence="3 10" id="KW-0813">Transport</keyword>
<dbReference type="AlphaFoldDB" id="W0PKC4"/>
<dbReference type="GO" id="GO:0044718">
    <property type="term" value="P:siderophore transmembrane transport"/>
    <property type="evidence" value="ECO:0007669"/>
    <property type="project" value="TreeGrafter"/>
</dbReference>
<evidence type="ECO:0000256" key="9">
    <source>
        <dbReference type="ARBA" id="ARBA00023237"/>
    </source>
</evidence>
<evidence type="ECO:0000256" key="1">
    <source>
        <dbReference type="ARBA" id="ARBA00004571"/>
    </source>
</evidence>
<dbReference type="Pfam" id="PF00593">
    <property type="entry name" value="TonB_dep_Rec_b-barrel"/>
    <property type="match status" value="1"/>
</dbReference>
<evidence type="ECO:0000256" key="6">
    <source>
        <dbReference type="ARBA" id="ARBA00023077"/>
    </source>
</evidence>
<evidence type="ECO:0000259" key="14">
    <source>
        <dbReference type="Pfam" id="PF07715"/>
    </source>
</evidence>
<keyword evidence="12" id="KW-0732">Signal</keyword>
<dbReference type="InterPro" id="IPR039426">
    <property type="entry name" value="TonB-dep_rcpt-like"/>
</dbReference>
<evidence type="ECO:0000256" key="10">
    <source>
        <dbReference type="PROSITE-ProRule" id="PRU01360"/>
    </source>
</evidence>
<evidence type="ECO:0000313" key="16">
    <source>
        <dbReference type="Proteomes" id="UP000019095"/>
    </source>
</evidence>
<evidence type="ECO:0000256" key="5">
    <source>
        <dbReference type="ARBA" id="ARBA00022692"/>
    </source>
</evidence>
<dbReference type="CDD" id="cd01347">
    <property type="entry name" value="ligand_gated_channel"/>
    <property type="match status" value="1"/>
</dbReference>
<dbReference type="OrthoDB" id="5332150at2"/>
<dbReference type="STRING" id="1247726.MIM_c33870"/>
<keyword evidence="16" id="KW-1185">Reference proteome</keyword>
<reference evidence="15 16" key="1">
    <citation type="journal article" date="2014" name="Microbiology">
        <title>Unravelling the complete genome sequence of Advenella mimigardefordensis strain DPN7T and novel insights in the catabolism of the xenobiotic polythioester precursor 3,3'-dithiodipropionate.</title>
        <authorList>
            <person name="Wubbeler J.H."/>
            <person name="Hiessl S."/>
            <person name="Schuldes J."/>
            <person name="Thurmer A."/>
            <person name="Daniel R."/>
            <person name="Steinbuchel A."/>
        </authorList>
    </citation>
    <scope>NUCLEOTIDE SEQUENCE [LARGE SCALE GENOMIC DNA]</scope>
    <source>
        <strain evidence="16">DSM 17166 / LMG 22922 / DPN7</strain>
    </source>
</reference>
<keyword evidence="4 10" id="KW-1134">Transmembrane beta strand</keyword>
<dbReference type="Gene3D" id="2.40.170.20">
    <property type="entry name" value="TonB-dependent receptor, beta-barrel domain"/>
    <property type="match status" value="1"/>
</dbReference>
<evidence type="ECO:0000256" key="7">
    <source>
        <dbReference type="ARBA" id="ARBA00023136"/>
    </source>
</evidence>
<keyword evidence="7 10" id="KW-0472">Membrane</keyword>
<evidence type="ECO:0000256" key="2">
    <source>
        <dbReference type="ARBA" id="ARBA00009810"/>
    </source>
</evidence>
<keyword evidence="5 10" id="KW-0812">Transmembrane</keyword>
<dbReference type="PROSITE" id="PS52016">
    <property type="entry name" value="TONB_DEPENDENT_REC_3"/>
    <property type="match status" value="1"/>
</dbReference>
<feature type="chain" id="PRO_5004793011" evidence="12">
    <location>
        <begin position="26"/>
        <end position="685"/>
    </location>
</feature>
<evidence type="ECO:0000256" key="12">
    <source>
        <dbReference type="SAM" id="SignalP"/>
    </source>
</evidence>
<feature type="signal peptide" evidence="12">
    <location>
        <begin position="1"/>
        <end position="25"/>
    </location>
</feature>
<dbReference type="GO" id="GO:0015344">
    <property type="term" value="F:siderophore uptake transmembrane transporter activity"/>
    <property type="evidence" value="ECO:0007669"/>
    <property type="project" value="TreeGrafter"/>
</dbReference>
<sequence>MKHSCFTVSATVCSACMLVSGYAKANPQPPVQQLGPVVVTVVAPSTPLLMSTNPKLPRQPLPASDGTDYLKTIPGFASIRNGGTNGDPVLRGMFGSRLNVLTNGSSMPGACPGRMDAPSSYISPENFDALTVIKGPQTVLWGPGASAGTVKFDRDTPRFTQSEVRFDGSLTAGSFGRNDQAADLTVGNESFYVRATANHSHSDDYKDGDHNKIPSRWDKWNADLTLGYTPDQDTLLELTAGVGDGEARYAGRGMDGSQFKRESLGLRFEKNNISSVMKKLEAQFYYNYADHVMDNYTLRSPDPNSSMRMGMASNVDRATWGGRIAATFNVAPDVELVTGMDWQQSRHRARRGTDKQSYKDNDWTKDAEFGNLGLFGEATWHATQRDRLIAGLRIDWTSVKDFRQTTGSMKMKMANPTVNERRTKTLPGGFLRYEKDLQSIPAGVYVGIGHVARFPDYWELFSPKKGPEGSVNAFQGVKPEKTTQLDIGAQYKGEHTQAWVSAYAGYVQDFILFDYQKGGMMGSTTVARNVNASIMGAEGGLTYQFNPHWQIGSTVAYAWGRNRTDGGPLPQIPPLEARLTLAYENGPWSAGALWRLVSSQHRTAVNKGNVVGKDFGSSAGFGVLSLNASYTFSKLAKFTVGIDNVLNKQYSEHLNLAGNAGFGFPSNTRVSEPGRSAWARLSLQF</sequence>
<organism evidence="15 16">
    <name type="scientific">Advenella mimigardefordensis (strain DSM 17166 / LMG 22922 / DPN7)</name>
    <dbReference type="NCBI Taxonomy" id="1247726"/>
    <lineage>
        <taxon>Bacteria</taxon>
        <taxon>Pseudomonadati</taxon>
        <taxon>Pseudomonadota</taxon>
        <taxon>Betaproteobacteria</taxon>
        <taxon>Burkholderiales</taxon>
        <taxon>Alcaligenaceae</taxon>
    </lineage>
</organism>
<dbReference type="PANTHER" id="PTHR30069:SF49">
    <property type="entry name" value="OUTER MEMBRANE PROTEIN C"/>
    <property type="match status" value="1"/>
</dbReference>
<evidence type="ECO:0000256" key="3">
    <source>
        <dbReference type="ARBA" id="ARBA00022448"/>
    </source>
</evidence>
<dbReference type="PANTHER" id="PTHR30069">
    <property type="entry name" value="TONB-DEPENDENT OUTER MEMBRANE RECEPTOR"/>
    <property type="match status" value="1"/>
</dbReference>
<keyword evidence="9 10" id="KW-0998">Cell outer membrane</keyword>
<dbReference type="Pfam" id="PF07715">
    <property type="entry name" value="Plug"/>
    <property type="match status" value="1"/>
</dbReference>
<dbReference type="InterPro" id="IPR012910">
    <property type="entry name" value="Plug_dom"/>
</dbReference>
<dbReference type="GO" id="GO:0009279">
    <property type="term" value="C:cell outer membrane"/>
    <property type="evidence" value="ECO:0007669"/>
    <property type="project" value="UniProtKB-SubCell"/>
</dbReference>
<protein>
    <submittedName>
        <fullName evidence="15">TonB-dependent copper receptor</fullName>
    </submittedName>
</protein>
<dbReference type="InterPro" id="IPR010100">
    <property type="entry name" value="TonB-dep_Cu_rcpt"/>
</dbReference>
<evidence type="ECO:0000259" key="13">
    <source>
        <dbReference type="Pfam" id="PF00593"/>
    </source>
</evidence>
<evidence type="ECO:0000256" key="4">
    <source>
        <dbReference type="ARBA" id="ARBA00022452"/>
    </source>
</evidence>
<accession>W0PKC4</accession>
<feature type="domain" description="TonB-dependent receptor-like beta-barrel" evidence="13">
    <location>
        <begin position="200"/>
        <end position="645"/>
    </location>
</feature>
<dbReference type="PATRIC" id="fig|1247726.3.peg.3747"/>
<dbReference type="InterPro" id="IPR036942">
    <property type="entry name" value="Beta-barrel_TonB_sf"/>
</dbReference>
<dbReference type="InterPro" id="IPR037066">
    <property type="entry name" value="Plug_dom_sf"/>
</dbReference>
<dbReference type="eggNOG" id="COG4771">
    <property type="taxonomic scope" value="Bacteria"/>
</dbReference>
<dbReference type="HOGENOM" id="CLU_014873_2_1_4"/>
<dbReference type="Proteomes" id="UP000019095">
    <property type="component" value="Chromosome"/>
</dbReference>
<dbReference type="KEGG" id="amim:MIM_c33870"/>
<comment type="similarity">
    <text evidence="2 10 11">Belongs to the TonB-dependent receptor family.</text>
</comment>
<name>W0PKC4_ADVMD</name>
<feature type="domain" description="TonB-dependent receptor plug" evidence="14">
    <location>
        <begin position="62"/>
        <end position="149"/>
    </location>
</feature>